<evidence type="ECO:0000256" key="1">
    <source>
        <dbReference type="ARBA" id="ARBA00023125"/>
    </source>
</evidence>
<dbReference type="SMART" id="SM00857">
    <property type="entry name" value="Resolvase"/>
    <property type="match status" value="1"/>
</dbReference>
<organism evidence="5 6">
    <name type="scientific">Microbacterium stercoris</name>
    <dbReference type="NCBI Taxonomy" id="2820289"/>
    <lineage>
        <taxon>Bacteria</taxon>
        <taxon>Bacillati</taxon>
        <taxon>Actinomycetota</taxon>
        <taxon>Actinomycetes</taxon>
        <taxon>Micrococcales</taxon>
        <taxon>Microbacteriaceae</taxon>
        <taxon>Microbacterium</taxon>
    </lineage>
</organism>
<sequence length="486" mass="54515">MTARRAPVPLRGARPGNRAVLYLRQSKEREDSESIETQEYLGREYCEQRGYTVVDVQVDRITGRKWDKRPGVVETLRLIEDNRADVIVLWKWSRLSRSRLHWALADDRVHLAGGRIESVTEPIDTSTASGRFARGVMTEYAAFQSESMGEVWAETLDRRRRKGLPPSGGERYGYVRDRDADTYAPHDLEAPILAEMYQRSLAGTGMASIARWLNESGHRTRNGNEWSARTVSRVLDSGFAAGLIHTDTGHLPGAHTAIITRETWDAFRARRASTTKPPRGTLRMASGLLRCGCGSTMFASSTSKDGVGYYSCATYHRGRARCPHPMVISRSVVERYLTEWIEALPERAAELRAAAEAEAAQRVRALEDRAALERLIGQAQKRLADLTVLLVDGKISQDAYGATSARVDAELASLRARHVRAAPTPNRDLFALVPHLVEGFTDLPPASQNRVLRQLLRHIVILPAPRKGGGVWRQRFDPWPVWRTYD</sequence>
<dbReference type="Pfam" id="PF00239">
    <property type="entry name" value="Resolvase"/>
    <property type="match status" value="1"/>
</dbReference>
<dbReference type="Proteomes" id="UP000680132">
    <property type="component" value="Unassembled WGS sequence"/>
</dbReference>
<dbReference type="PROSITE" id="PS51736">
    <property type="entry name" value="RECOMBINASES_3"/>
    <property type="match status" value="1"/>
</dbReference>
<accession>A0A939QIW6</accession>
<dbReference type="GO" id="GO:0000150">
    <property type="term" value="F:DNA strand exchange activity"/>
    <property type="evidence" value="ECO:0007669"/>
    <property type="project" value="InterPro"/>
</dbReference>
<dbReference type="InterPro" id="IPR038109">
    <property type="entry name" value="DNA_bind_recomb_sf"/>
</dbReference>
<keyword evidence="6" id="KW-1185">Reference proteome</keyword>
<keyword evidence="2" id="KW-0233">DNA recombination</keyword>
<name>A0A939QIW6_9MICO</name>
<dbReference type="SUPFAM" id="SSF53041">
    <property type="entry name" value="Resolvase-like"/>
    <property type="match status" value="1"/>
</dbReference>
<feature type="domain" description="Recombinase" evidence="4">
    <location>
        <begin position="171"/>
        <end position="277"/>
    </location>
</feature>
<protein>
    <submittedName>
        <fullName evidence="5">Recombinase family protein</fullName>
    </submittedName>
</protein>
<dbReference type="RefSeq" id="WP_208503036.1">
    <property type="nucleotide sequence ID" value="NZ_JAGFOA010000003.1"/>
</dbReference>
<feature type="domain" description="Resolvase/invertase-type recombinase catalytic" evidence="3">
    <location>
        <begin position="18"/>
        <end position="163"/>
    </location>
</feature>
<dbReference type="PANTHER" id="PTHR30461">
    <property type="entry name" value="DNA-INVERTASE FROM LAMBDOID PROPHAGE"/>
    <property type="match status" value="1"/>
</dbReference>
<evidence type="ECO:0000259" key="4">
    <source>
        <dbReference type="PROSITE" id="PS51737"/>
    </source>
</evidence>
<gene>
    <name evidence="5" type="ORF">J5V96_09215</name>
</gene>
<reference evidence="5" key="1">
    <citation type="submission" date="2021-03" db="EMBL/GenBank/DDBJ databases">
        <title>Microbacterium sp. nov., a novel actinobacterium isolated from cow dung.</title>
        <authorList>
            <person name="Zhang L."/>
        </authorList>
    </citation>
    <scope>NUCLEOTIDE SEQUENCE</scope>
    <source>
        <strain evidence="5">NEAU-LLB</strain>
    </source>
</reference>
<dbReference type="EMBL" id="JAGFOA010000003">
    <property type="protein sequence ID" value="MBO3663693.1"/>
    <property type="molecule type" value="Genomic_DNA"/>
</dbReference>
<dbReference type="AlphaFoldDB" id="A0A939QIW6"/>
<dbReference type="PANTHER" id="PTHR30461:SF2">
    <property type="entry name" value="SERINE RECOMBINASE PINE-RELATED"/>
    <property type="match status" value="1"/>
</dbReference>
<dbReference type="PROSITE" id="PS51737">
    <property type="entry name" value="RECOMBINASE_DNA_BIND"/>
    <property type="match status" value="1"/>
</dbReference>
<evidence type="ECO:0000259" key="3">
    <source>
        <dbReference type="PROSITE" id="PS51736"/>
    </source>
</evidence>
<dbReference type="InterPro" id="IPR036162">
    <property type="entry name" value="Resolvase-like_N_sf"/>
</dbReference>
<dbReference type="Gene3D" id="3.40.50.1390">
    <property type="entry name" value="Resolvase, N-terminal catalytic domain"/>
    <property type="match status" value="1"/>
</dbReference>
<dbReference type="Pfam" id="PF13408">
    <property type="entry name" value="Zn_ribbon_recom"/>
    <property type="match status" value="1"/>
</dbReference>
<evidence type="ECO:0000313" key="5">
    <source>
        <dbReference type="EMBL" id="MBO3663693.1"/>
    </source>
</evidence>
<dbReference type="Pfam" id="PF07508">
    <property type="entry name" value="Recombinase"/>
    <property type="match status" value="1"/>
</dbReference>
<evidence type="ECO:0000256" key="2">
    <source>
        <dbReference type="ARBA" id="ARBA00023172"/>
    </source>
</evidence>
<keyword evidence="1" id="KW-0238">DNA-binding</keyword>
<dbReference type="InterPro" id="IPR050639">
    <property type="entry name" value="SSR_resolvase"/>
</dbReference>
<comment type="caution">
    <text evidence="5">The sequence shown here is derived from an EMBL/GenBank/DDBJ whole genome shotgun (WGS) entry which is preliminary data.</text>
</comment>
<dbReference type="InterPro" id="IPR006119">
    <property type="entry name" value="Resolv_N"/>
</dbReference>
<dbReference type="InterPro" id="IPR025827">
    <property type="entry name" value="Zn_ribbon_recom_dom"/>
</dbReference>
<dbReference type="CDD" id="cd00338">
    <property type="entry name" value="Ser_Recombinase"/>
    <property type="match status" value="1"/>
</dbReference>
<proteinExistence type="predicted"/>
<dbReference type="Gene3D" id="3.90.1750.20">
    <property type="entry name" value="Putative Large Serine Recombinase, Chain B, Domain 2"/>
    <property type="match status" value="1"/>
</dbReference>
<dbReference type="GO" id="GO:0003677">
    <property type="term" value="F:DNA binding"/>
    <property type="evidence" value="ECO:0007669"/>
    <property type="project" value="UniProtKB-KW"/>
</dbReference>
<evidence type="ECO:0000313" key="6">
    <source>
        <dbReference type="Proteomes" id="UP000680132"/>
    </source>
</evidence>
<dbReference type="InterPro" id="IPR011109">
    <property type="entry name" value="DNA_bind_recombinase_dom"/>
</dbReference>